<dbReference type="Proteomes" id="UP000215506">
    <property type="component" value="Unassembled WGS sequence"/>
</dbReference>
<evidence type="ECO:0000313" key="2">
    <source>
        <dbReference type="Proteomes" id="UP000215506"/>
    </source>
</evidence>
<dbReference type="EMBL" id="NGAF01000018">
    <property type="protein sequence ID" value="OXR41596.1"/>
    <property type="molecule type" value="Genomic_DNA"/>
</dbReference>
<gene>
    <name evidence="1" type="ORF">B7C42_06237</name>
</gene>
<proteinExistence type="predicted"/>
<dbReference type="RefSeq" id="WP_039783617.1">
    <property type="nucleotide sequence ID" value="NZ_NGAF01000018.1"/>
</dbReference>
<keyword evidence="2" id="KW-1185">Reference proteome</keyword>
<reference evidence="1 2" key="1">
    <citation type="submission" date="2017-07" db="EMBL/GenBank/DDBJ databases">
        <title>First draft Genome Sequence of Nocardia cerradoensis isolated from human infection.</title>
        <authorList>
            <person name="Carrasco G."/>
        </authorList>
    </citation>
    <scope>NUCLEOTIDE SEQUENCE [LARGE SCALE GENOMIC DNA]</scope>
    <source>
        <strain evidence="1 2">CNM20130759</strain>
    </source>
</reference>
<comment type="caution">
    <text evidence="1">The sequence shown here is derived from an EMBL/GenBank/DDBJ whole genome shotgun (WGS) entry which is preliminary data.</text>
</comment>
<name>A0A231GYC2_9NOCA</name>
<sequence>MLYFNGGLDEYGIDESTRRGIERSDALALFPRFGSTPAKPAAPLRDRVRRDVRRRIFRMAARAAGTH</sequence>
<dbReference type="AlphaFoldDB" id="A0A231GYC2"/>
<evidence type="ECO:0000313" key="1">
    <source>
        <dbReference type="EMBL" id="OXR41596.1"/>
    </source>
</evidence>
<protein>
    <submittedName>
        <fullName evidence="1">Uncharacterized protein</fullName>
    </submittedName>
</protein>
<organism evidence="1 2">
    <name type="scientific">Nocardia cerradoensis</name>
    <dbReference type="NCBI Taxonomy" id="85688"/>
    <lineage>
        <taxon>Bacteria</taxon>
        <taxon>Bacillati</taxon>
        <taxon>Actinomycetota</taxon>
        <taxon>Actinomycetes</taxon>
        <taxon>Mycobacteriales</taxon>
        <taxon>Nocardiaceae</taxon>
        <taxon>Nocardia</taxon>
    </lineage>
</organism>
<accession>A0A231GYC2</accession>